<evidence type="ECO:0000313" key="3">
    <source>
        <dbReference type="WBParaSite" id="PSU_v2.g19152.t1"/>
    </source>
</evidence>
<reference evidence="3" key="1">
    <citation type="submission" date="2022-11" db="UniProtKB">
        <authorList>
            <consortium name="WormBaseParasite"/>
        </authorList>
    </citation>
    <scope>IDENTIFICATION</scope>
</reference>
<protein>
    <submittedName>
        <fullName evidence="3">Dehydrin</fullName>
    </submittedName>
</protein>
<name>A0A914YIL8_9BILA</name>
<proteinExistence type="predicted"/>
<feature type="compositionally biased region" description="Basic and acidic residues" evidence="1">
    <location>
        <begin position="39"/>
        <end position="71"/>
    </location>
</feature>
<feature type="compositionally biased region" description="Polar residues" evidence="1">
    <location>
        <begin position="105"/>
        <end position="120"/>
    </location>
</feature>
<feature type="region of interest" description="Disordered" evidence="1">
    <location>
        <begin position="1"/>
        <end position="148"/>
    </location>
</feature>
<dbReference type="AlphaFoldDB" id="A0A914YIL8"/>
<dbReference type="WBParaSite" id="PSU_v2.g19152.t1">
    <property type="protein sequence ID" value="PSU_v2.g19152.t1"/>
    <property type="gene ID" value="PSU_v2.g19152"/>
</dbReference>
<accession>A0A914YIL8</accession>
<evidence type="ECO:0000313" key="2">
    <source>
        <dbReference type="Proteomes" id="UP000887577"/>
    </source>
</evidence>
<evidence type="ECO:0000256" key="1">
    <source>
        <dbReference type="SAM" id="MobiDB-lite"/>
    </source>
</evidence>
<sequence length="148" mass="16355">MFSSSGSSKNKQQRVDNHHHVGGVHLGGRDYGVINDGGKTSESHTNKEKDKKTFTNDKNEAEKDKFSDRTKNNWGQQNEKEESLPKTVQSHRNSGGVHIGGSKYGTITVTGNKNESSKNSQKPDKYGNVGGYHLRGDNNDDIHYDGSH</sequence>
<dbReference type="Proteomes" id="UP000887577">
    <property type="component" value="Unplaced"/>
</dbReference>
<organism evidence="2 3">
    <name type="scientific">Panagrolaimus superbus</name>
    <dbReference type="NCBI Taxonomy" id="310955"/>
    <lineage>
        <taxon>Eukaryota</taxon>
        <taxon>Metazoa</taxon>
        <taxon>Ecdysozoa</taxon>
        <taxon>Nematoda</taxon>
        <taxon>Chromadorea</taxon>
        <taxon>Rhabditida</taxon>
        <taxon>Tylenchina</taxon>
        <taxon>Panagrolaimomorpha</taxon>
        <taxon>Panagrolaimoidea</taxon>
        <taxon>Panagrolaimidae</taxon>
        <taxon>Panagrolaimus</taxon>
    </lineage>
</organism>
<keyword evidence="2" id="KW-1185">Reference proteome</keyword>
<feature type="compositionally biased region" description="Basic and acidic residues" evidence="1">
    <location>
        <begin position="134"/>
        <end position="148"/>
    </location>
</feature>
<feature type="compositionally biased region" description="Polar residues" evidence="1">
    <location>
        <begin position="1"/>
        <end position="10"/>
    </location>
</feature>